<organism evidence="1 2">
    <name type="scientific">Nesterenkonia halobia</name>
    <dbReference type="NCBI Taxonomy" id="37922"/>
    <lineage>
        <taxon>Bacteria</taxon>
        <taxon>Bacillati</taxon>
        <taxon>Actinomycetota</taxon>
        <taxon>Actinomycetes</taxon>
        <taxon>Micrococcales</taxon>
        <taxon>Micrococcaceae</taxon>
        <taxon>Nesterenkonia</taxon>
    </lineage>
</organism>
<reference evidence="2" key="1">
    <citation type="journal article" date="2019" name="Int. J. Syst. Evol. Microbiol.">
        <title>The Global Catalogue of Microorganisms (GCM) 10K type strain sequencing project: providing services to taxonomists for standard genome sequencing and annotation.</title>
        <authorList>
            <consortium name="The Broad Institute Genomics Platform"/>
            <consortium name="The Broad Institute Genome Sequencing Center for Infectious Disease"/>
            <person name="Wu L."/>
            <person name="Ma J."/>
        </authorList>
    </citation>
    <scope>NUCLEOTIDE SEQUENCE [LARGE SCALE GENOMIC DNA]</scope>
    <source>
        <strain evidence="2">JCM 11483</strain>
    </source>
</reference>
<sequence>MSEESGRFVLHIGTPKTGTTFVQGILAQNRRELVEAGWSYPGKRLNQQHAVYGLCGSDIYHIEDASPYEDLARSMADRVQADLARGRRVMVSAETLAALDDDAVERLIGRLAVPDRIVMTLRGLPSLLPSIWQQLLKTGKTETLPEMIERSAGHRDDSTPVWNAYVFGDVVRRWSRWAPVHVAVVPSRDSTDGRSLWDLFSEAADVPEVSDTSVPASDANVSLSHEGARLLQQMNIEIRDSGVSRERARRLRRWYLKHAVFPLAGGADGGGRITLPKESEELVTSWNEQQLQMLQEHATAVHGDLDDARRIPGHRPVDGDGEMRTVAARQMIRMLQDSAAE</sequence>
<accession>A0ABP6RH86</accession>
<name>A0ABP6RH86_9MICC</name>
<proteinExistence type="predicted"/>
<dbReference type="EMBL" id="BAAAYG010000014">
    <property type="protein sequence ID" value="GAA3287795.1"/>
    <property type="molecule type" value="Genomic_DNA"/>
</dbReference>
<dbReference type="SUPFAM" id="SSF52540">
    <property type="entry name" value="P-loop containing nucleoside triphosphate hydrolases"/>
    <property type="match status" value="1"/>
</dbReference>
<dbReference type="Proteomes" id="UP001501736">
    <property type="component" value="Unassembled WGS sequence"/>
</dbReference>
<evidence type="ECO:0008006" key="3">
    <source>
        <dbReference type="Google" id="ProtNLM"/>
    </source>
</evidence>
<dbReference type="InterPro" id="IPR027417">
    <property type="entry name" value="P-loop_NTPase"/>
</dbReference>
<comment type="caution">
    <text evidence="1">The sequence shown here is derived from an EMBL/GenBank/DDBJ whole genome shotgun (WGS) entry which is preliminary data.</text>
</comment>
<evidence type="ECO:0000313" key="1">
    <source>
        <dbReference type="EMBL" id="GAA3287795.1"/>
    </source>
</evidence>
<protein>
    <recommendedName>
        <fullName evidence="3">Sulfotransferase domain-containing protein</fullName>
    </recommendedName>
</protein>
<dbReference type="Gene3D" id="3.40.50.300">
    <property type="entry name" value="P-loop containing nucleotide triphosphate hydrolases"/>
    <property type="match status" value="1"/>
</dbReference>
<keyword evidence="2" id="KW-1185">Reference proteome</keyword>
<dbReference type="RefSeq" id="WP_344721901.1">
    <property type="nucleotide sequence ID" value="NZ_BAAAYG010000014.1"/>
</dbReference>
<evidence type="ECO:0000313" key="2">
    <source>
        <dbReference type="Proteomes" id="UP001501736"/>
    </source>
</evidence>
<gene>
    <name evidence="1" type="ORF">GCM10020260_24970</name>
</gene>